<keyword evidence="4" id="KW-1185">Reference proteome</keyword>
<proteinExistence type="predicted"/>
<accession>A0ABQ6QPC9</accession>
<name>A0ABQ6QPC9_9BACT</name>
<dbReference type="Proteomes" id="UP001342631">
    <property type="component" value="Unassembled WGS sequence"/>
</dbReference>
<feature type="compositionally biased region" description="Low complexity" evidence="1">
    <location>
        <begin position="66"/>
        <end position="78"/>
    </location>
</feature>
<dbReference type="EMBL" id="BTTX01000002">
    <property type="protein sequence ID" value="GMU05855.1"/>
    <property type="molecule type" value="Genomic_DNA"/>
</dbReference>
<evidence type="ECO:0000313" key="4">
    <source>
        <dbReference type="Proteomes" id="UP001342631"/>
    </source>
</evidence>
<evidence type="ECO:0000256" key="2">
    <source>
        <dbReference type="SAM" id="SignalP"/>
    </source>
</evidence>
<feature type="region of interest" description="Disordered" evidence="1">
    <location>
        <begin position="66"/>
        <end position="97"/>
    </location>
</feature>
<feature type="signal peptide" evidence="2">
    <location>
        <begin position="1"/>
        <end position="23"/>
    </location>
</feature>
<sequence length="97" mass="9752">MKRSKSLFAVAAAIFLAPLTAGAAPNPCDIACRPTGSCSWLCTDGSVRTTCGEYGVCAGVLPAAPSEPQASAQPAPAQNDEDASEAVCRAPVEQAQG</sequence>
<comment type="caution">
    <text evidence="3">The sequence shown here is derived from an EMBL/GenBank/DDBJ whole genome shotgun (WGS) entry which is preliminary data.</text>
</comment>
<protein>
    <submittedName>
        <fullName evidence="3">Uncharacterized protein</fullName>
    </submittedName>
</protein>
<gene>
    <name evidence="3" type="ORF">ASNO1_21080</name>
</gene>
<keyword evidence="2" id="KW-0732">Signal</keyword>
<evidence type="ECO:0000256" key="1">
    <source>
        <dbReference type="SAM" id="MobiDB-lite"/>
    </source>
</evidence>
<feature type="chain" id="PRO_5045474413" evidence="2">
    <location>
        <begin position="24"/>
        <end position="97"/>
    </location>
</feature>
<reference evidence="3 4" key="1">
    <citation type="journal article" date="2024" name="Arch. Microbiol.">
        <title>Corallococcus caeni sp. nov., a novel myxobacterium isolated from activated sludge.</title>
        <authorList>
            <person name="Tomita S."/>
            <person name="Nakai R."/>
            <person name="Kuroda K."/>
            <person name="Kurashita H."/>
            <person name="Hatamoto M."/>
            <person name="Yamaguchi T."/>
            <person name="Narihiro T."/>
        </authorList>
    </citation>
    <scope>NUCLEOTIDE SEQUENCE [LARGE SCALE GENOMIC DNA]</scope>
    <source>
        <strain evidence="3 4">NO1</strain>
    </source>
</reference>
<evidence type="ECO:0000313" key="3">
    <source>
        <dbReference type="EMBL" id="GMU05855.1"/>
    </source>
</evidence>
<dbReference type="RefSeq" id="WP_338276729.1">
    <property type="nucleotide sequence ID" value="NZ_BTTX01000002.1"/>
</dbReference>
<organism evidence="3 4">
    <name type="scientific">Corallococcus caeni</name>
    <dbReference type="NCBI Taxonomy" id="3082388"/>
    <lineage>
        <taxon>Bacteria</taxon>
        <taxon>Pseudomonadati</taxon>
        <taxon>Myxococcota</taxon>
        <taxon>Myxococcia</taxon>
        <taxon>Myxococcales</taxon>
        <taxon>Cystobacterineae</taxon>
        <taxon>Myxococcaceae</taxon>
        <taxon>Corallococcus</taxon>
    </lineage>
</organism>